<dbReference type="OrthoDB" id="6585699at2759"/>
<dbReference type="InterPro" id="IPR007902">
    <property type="entry name" value="Chl4/mis15/CENP-N"/>
</dbReference>
<dbReference type="VEuPathDB" id="FungiDB:GVI51_B02563"/>
<dbReference type="VEuPathDB" id="FungiDB:CAGL0B02673g"/>
<dbReference type="AlphaFoldDB" id="A0A0W0EFJ7"/>
<protein>
    <submittedName>
        <fullName evidence="1">Central kinetochore subunit CHL4</fullName>
    </submittedName>
</protein>
<evidence type="ECO:0000313" key="2">
    <source>
        <dbReference type="Proteomes" id="UP000054886"/>
    </source>
</evidence>
<reference evidence="1 2" key="1">
    <citation type="submission" date="2015-10" db="EMBL/GenBank/DDBJ databases">
        <title>Draft genomes sequences of Candida glabrata isolates 1A, 1B, 2A, 2B, 3A and 3B.</title>
        <authorList>
            <person name="Haavelsrud O.E."/>
            <person name="Gaustad P."/>
        </authorList>
    </citation>
    <scope>NUCLEOTIDE SEQUENCE [LARGE SCALE GENOMIC DNA]</scope>
    <source>
        <strain evidence="1">910700640</strain>
    </source>
</reference>
<proteinExistence type="predicted"/>
<accession>A0A0W0EFJ7</accession>
<dbReference type="EMBL" id="LLZZ01000119">
    <property type="protein sequence ID" value="KTB03530.1"/>
    <property type="molecule type" value="Genomic_DNA"/>
</dbReference>
<dbReference type="PhylomeDB" id="A0A0W0EFJ7"/>
<dbReference type="OMA" id="HPASLRW"/>
<dbReference type="Gene3D" id="3.10.20.720">
    <property type="match status" value="1"/>
</dbReference>
<dbReference type="GO" id="GO:0007059">
    <property type="term" value="P:chromosome segregation"/>
    <property type="evidence" value="ECO:0007669"/>
    <property type="project" value="InterPro"/>
</dbReference>
<comment type="caution">
    <text evidence="1">The sequence shown here is derived from an EMBL/GenBank/DDBJ whole genome shotgun (WGS) entry which is preliminary data.</text>
</comment>
<name>A0A0W0EFJ7_CANGB</name>
<dbReference type="VEuPathDB" id="FungiDB:GWK60_B02519"/>
<dbReference type="Proteomes" id="UP000054886">
    <property type="component" value="Unassembled WGS sequence"/>
</dbReference>
<sequence>MELEDTYVPKLKDDIIYRKLNRLKVDQLCELSVKWTRKFGAGSQDPISVEEVKQTIEGYLAQQVNKKTVIAQMMYVYWPMGLNAYQLAEIDCILLMERPANYSWKSKYLKNSLTGQNSNFSMNPKKFVSALKNELTKLYLTHFFLCQHAVLPVLILRIQSYDTNNLFLSSVKRNRIILNEEIFEQKLIKSKENQLISRKPYYLVFGINTPFIIHSPENDIYASFIHDCIERVLSFRDPIILEEKTKTPILNLEKILIIDGPSRYSKAMGQWSKYAEGQVETTPFGDIESHESYKGRRILVRKIHDLDDLDEVNHEDRDTKRLRLQKNMIRFKGSENGIIHEKIFEIKKKIDKVYNLSQKQSNILLSKYTSLLPMKKAHYTVTNDNWSGPYNKEDEDVDIAIIEGESDKGSQSISLKLIGNDIFGGLHELCDRNLIDIEHMPGWLTGENGASSGIIKNNEFTATVSPKSGII</sequence>
<dbReference type="Pfam" id="PF05238">
    <property type="entry name" value="CENP-N"/>
    <property type="match status" value="1"/>
</dbReference>
<gene>
    <name evidence="1" type="ORF">AO440_000278</name>
</gene>
<dbReference type="VEuPathDB" id="FungiDB:B1J91_B02673g"/>
<organism evidence="1 2">
    <name type="scientific">Candida glabrata</name>
    <name type="common">Yeast</name>
    <name type="synonym">Torulopsis glabrata</name>
    <dbReference type="NCBI Taxonomy" id="5478"/>
    <lineage>
        <taxon>Eukaryota</taxon>
        <taxon>Fungi</taxon>
        <taxon>Dikarya</taxon>
        <taxon>Ascomycota</taxon>
        <taxon>Saccharomycotina</taxon>
        <taxon>Saccharomycetes</taxon>
        <taxon>Saccharomycetales</taxon>
        <taxon>Saccharomycetaceae</taxon>
        <taxon>Nakaseomyces</taxon>
    </lineage>
</organism>
<evidence type="ECO:0000313" key="1">
    <source>
        <dbReference type="EMBL" id="KTB03530.1"/>
    </source>
</evidence>
<dbReference type="GO" id="GO:0034080">
    <property type="term" value="P:CENP-A containing chromatin assembly"/>
    <property type="evidence" value="ECO:0007669"/>
    <property type="project" value="InterPro"/>
</dbReference>